<dbReference type="AlphaFoldDB" id="A0A240E514"/>
<keyword evidence="9" id="KW-0121">Carboxypeptidase</keyword>
<evidence type="ECO:0000256" key="2">
    <source>
        <dbReference type="ARBA" id="ARBA00005988"/>
    </source>
</evidence>
<dbReference type="Gene3D" id="3.40.630.10">
    <property type="entry name" value="Zn peptidases"/>
    <property type="match status" value="1"/>
</dbReference>
<protein>
    <submittedName>
        <fullName evidence="9">Zinc carboxypeptidase</fullName>
    </submittedName>
</protein>
<dbReference type="Pfam" id="PF00246">
    <property type="entry name" value="Peptidase_M14"/>
    <property type="match status" value="1"/>
</dbReference>
<dbReference type="GO" id="GO:0008270">
    <property type="term" value="F:zinc ion binding"/>
    <property type="evidence" value="ECO:0007669"/>
    <property type="project" value="InterPro"/>
</dbReference>
<gene>
    <name evidence="9" type="ORF">SAMN05421731_10210</name>
</gene>
<keyword evidence="10" id="KW-1185">Reference proteome</keyword>
<dbReference type="RefSeq" id="WP_097078152.1">
    <property type="nucleotide sequence ID" value="NZ_BAABHT010000010.1"/>
</dbReference>
<dbReference type="CDD" id="cd00596">
    <property type="entry name" value="Peptidase_M14_like"/>
    <property type="match status" value="1"/>
</dbReference>
<comment type="caution">
    <text evidence="7">Lacks conserved residue(s) required for the propagation of feature annotation.</text>
</comment>
<evidence type="ECO:0000313" key="10">
    <source>
        <dbReference type="Proteomes" id="UP000219042"/>
    </source>
</evidence>
<dbReference type="GO" id="GO:0004181">
    <property type="term" value="F:metallocarboxypeptidase activity"/>
    <property type="evidence" value="ECO:0007669"/>
    <property type="project" value="InterPro"/>
</dbReference>
<accession>A0A240E514</accession>
<dbReference type="Proteomes" id="UP000219042">
    <property type="component" value="Unassembled WGS sequence"/>
</dbReference>
<name>A0A240E514_9GAMM</name>
<evidence type="ECO:0000256" key="1">
    <source>
        <dbReference type="ARBA" id="ARBA00001947"/>
    </source>
</evidence>
<evidence type="ECO:0000256" key="6">
    <source>
        <dbReference type="ARBA" id="ARBA00023049"/>
    </source>
</evidence>
<evidence type="ECO:0000256" key="4">
    <source>
        <dbReference type="ARBA" id="ARBA00022801"/>
    </source>
</evidence>
<dbReference type="PANTHER" id="PTHR11705">
    <property type="entry name" value="PROTEASE FAMILY M14 CARBOXYPEPTIDASE A,B"/>
    <property type="match status" value="1"/>
</dbReference>
<reference evidence="10" key="1">
    <citation type="submission" date="2016-09" db="EMBL/GenBank/DDBJ databases">
        <authorList>
            <person name="Varghese N."/>
            <person name="Submissions S."/>
        </authorList>
    </citation>
    <scope>NUCLEOTIDE SEQUENCE [LARGE SCALE GENOMIC DNA]</scope>
    <source>
        <strain evidence="10">ANC 4466</strain>
    </source>
</reference>
<dbReference type="OrthoDB" id="6713681at2"/>
<dbReference type="InterPro" id="IPR000834">
    <property type="entry name" value="Peptidase_M14"/>
</dbReference>
<organism evidence="9 10">
    <name type="scientific">Acinetobacter puyangensis</name>
    <dbReference type="NCBI Taxonomy" id="1096779"/>
    <lineage>
        <taxon>Bacteria</taxon>
        <taxon>Pseudomonadati</taxon>
        <taxon>Pseudomonadota</taxon>
        <taxon>Gammaproteobacteria</taxon>
        <taxon>Moraxellales</taxon>
        <taxon>Moraxellaceae</taxon>
        <taxon>Acinetobacter</taxon>
    </lineage>
</organism>
<keyword evidence="5" id="KW-0862">Zinc</keyword>
<dbReference type="SUPFAM" id="SSF53187">
    <property type="entry name" value="Zn-dependent exopeptidases"/>
    <property type="match status" value="1"/>
</dbReference>
<comment type="cofactor">
    <cofactor evidence="1">
        <name>Zn(2+)</name>
        <dbReference type="ChEBI" id="CHEBI:29105"/>
    </cofactor>
</comment>
<dbReference type="EMBL" id="OANT01000002">
    <property type="protein sequence ID" value="SNX43854.1"/>
    <property type="molecule type" value="Genomic_DNA"/>
</dbReference>
<evidence type="ECO:0000256" key="7">
    <source>
        <dbReference type="PROSITE-ProRule" id="PRU01379"/>
    </source>
</evidence>
<dbReference type="SMART" id="SM00631">
    <property type="entry name" value="Zn_pept"/>
    <property type="match status" value="1"/>
</dbReference>
<dbReference type="PANTHER" id="PTHR11705:SF143">
    <property type="entry name" value="SLL0236 PROTEIN"/>
    <property type="match status" value="1"/>
</dbReference>
<evidence type="ECO:0000259" key="8">
    <source>
        <dbReference type="PROSITE" id="PS52035"/>
    </source>
</evidence>
<keyword evidence="4" id="KW-0378">Hydrolase</keyword>
<evidence type="ECO:0000256" key="5">
    <source>
        <dbReference type="ARBA" id="ARBA00022833"/>
    </source>
</evidence>
<dbReference type="PROSITE" id="PS52035">
    <property type="entry name" value="PEPTIDASE_M14"/>
    <property type="match status" value="1"/>
</dbReference>
<sequence>MQINDHAWYNMSNDSIRLSSRDMLKLVYNFYDQLTIDFPNHITMNLLGTDMLGNEIREYVLSPFGIGKMSSAPISINKFPQLLIVTGQHGQEISSTIAVMLLCDELLRKFIDNDVLSAIRTSFSLRIIPAINSSGTKNNQRRNHNGVDLNRNFPNGWENAGKYKGKKPLSEIENQILVNWINRHKKDSMCFINLHDHSDLALTWGCASHNWSQKILFKSFQKLAVWYHKKFDNLVDGDLTWLGVPRDGYSDKYIGNDLGLPTILVECPYINHARLSNEWIDIRLTNRQILICIFDTLIKYYQNTF</sequence>
<feature type="domain" description="Peptidase M14" evidence="8">
    <location>
        <begin position="17"/>
        <end position="305"/>
    </location>
</feature>
<evidence type="ECO:0000313" key="9">
    <source>
        <dbReference type="EMBL" id="SNX43854.1"/>
    </source>
</evidence>
<keyword evidence="6" id="KW-0482">Metalloprotease</keyword>
<evidence type="ECO:0000256" key="3">
    <source>
        <dbReference type="ARBA" id="ARBA00022670"/>
    </source>
</evidence>
<comment type="similarity">
    <text evidence="2 7">Belongs to the peptidase M14 family.</text>
</comment>
<proteinExistence type="inferred from homology"/>
<dbReference type="GO" id="GO:0006508">
    <property type="term" value="P:proteolysis"/>
    <property type="evidence" value="ECO:0007669"/>
    <property type="project" value="UniProtKB-KW"/>
</dbReference>
<dbReference type="GO" id="GO:0005615">
    <property type="term" value="C:extracellular space"/>
    <property type="evidence" value="ECO:0007669"/>
    <property type="project" value="TreeGrafter"/>
</dbReference>
<keyword evidence="3" id="KW-0645">Protease</keyword>